<reference evidence="1 2" key="1">
    <citation type="submission" date="2024-12" db="EMBL/GenBank/DDBJ databases">
        <authorList>
            <person name="Lee Y."/>
        </authorList>
    </citation>
    <scope>NUCLEOTIDE SEQUENCE [LARGE SCALE GENOMIC DNA]</scope>
    <source>
        <strain evidence="1 2">03SUJ4</strain>
    </source>
</reference>
<keyword evidence="1" id="KW-0378">Hydrolase</keyword>
<dbReference type="InterPro" id="IPR000801">
    <property type="entry name" value="Esterase-like"/>
</dbReference>
<dbReference type="PANTHER" id="PTHR48098:SF6">
    <property type="entry name" value="FERRI-BACILLIBACTIN ESTERASE BESA"/>
    <property type="match status" value="1"/>
</dbReference>
<dbReference type="Proteomes" id="UP001634747">
    <property type="component" value="Unassembled WGS sequence"/>
</dbReference>
<dbReference type="InterPro" id="IPR050583">
    <property type="entry name" value="Mycobacterial_A85_antigen"/>
</dbReference>
<protein>
    <submittedName>
        <fullName evidence="1">Alpha/beta hydrolase</fullName>
    </submittedName>
</protein>
<evidence type="ECO:0000313" key="1">
    <source>
        <dbReference type="EMBL" id="MFN2975421.1"/>
    </source>
</evidence>
<sequence>MESLLQRGNTAPAPALTTASLAFPRQPEQRYFRLQNWISDVLPAPRDLFLWLPEAYLQQPERQFPILLLHDGQNLFDGELSYIKGQTWQCGDTADDVFARGLAEPTVLVGIANTGSHRMAEYTPTPDTRLGGGKGPRYARLLTEELLPALRRDLRLLPGPSNTGLAGSSLGGLISLAIGLREPEVFGKLGVLSPSVWWDGRTILDDVRSLPGHLPLRIWLDMGTAEGQIHVRDTDLLCHLLQRKGWHLDARSTPPLPSGLRRAASVFERPRPPVSPDADLHYERVAGAFHNEAAWAARFGQVLQFLFPPRP</sequence>
<dbReference type="Pfam" id="PF00756">
    <property type="entry name" value="Esterase"/>
    <property type="match status" value="1"/>
</dbReference>
<dbReference type="PANTHER" id="PTHR48098">
    <property type="entry name" value="ENTEROCHELIN ESTERASE-RELATED"/>
    <property type="match status" value="1"/>
</dbReference>
<dbReference type="GO" id="GO:0016787">
    <property type="term" value="F:hydrolase activity"/>
    <property type="evidence" value="ECO:0007669"/>
    <property type="project" value="UniProtKB-KW"/>
</dbReference>
<comment type="caution">
    <text evidence="1">The sequence shown here is derived from an EMBL/GenBank/DDBJ whole genome shotgun (WGS) entry which is preliminary data.</text>
</comment>
<keyword evidence="2" id="KW-1185">Reference proteome</keyword>
<accession>A0ABW9KI26</accession>
<dbReference type="Gene3D" id="3.40.50.1820">
    <property type="entry name" value="alpha/beta hydrolase"/>
    <property type="match status" value="1"/>
</dbReference>
<dbReference type="SUPFAM" id="SSF53474">
    <property type="entry name" value="alpha/beta-Hydrolases"/>
    <property type="match status" value="1"/>
</dbReference>
<gene>
    <name evidence="1" type="ORF">ACK2TP_06575</name>
</gene>
<name>A0ABW9KI26_9BACT</name>
<proteinExistence type="predicted"/>
<evidence type="ECO:0000313" key="2">
    <source>
        <dbReference type="Proteomes" id="UP001634747"/>
    </source>
</evidence>
<organism evidence="1 2">
    <name type="scientific">Terriglobus aquaticus</name>
    <dbReference type="NCBI Taxonomy" id="940139"/>
    <lineage>
        <taxon>Bacteria</taxon>
        <taxon>Pseudomonadati</taxon>
        <taxon>Acidobacteriota</taxon>
        <taxon>Terriglobia</taxon>
        <taxon>Terriglobales</taxon>
        <taxon>Acidobacteriaceae</taxon>
        <taxon>Terriglobus</taxon>
    </lineage>
</organism>
<dbReference type="RefSeq" id="WP_263413053.1">
    <property type="nucleotide sequence ID" value="NZ_BAABBH010000001.1"/>
</dbReference>
<dbReference type="InterPro" id="IPR029058">
    <property type="entry name" value="AB_hydrolase_fold"/>
</dbReference>
<dbReference type="EMBL" id="JBJYXY010000001">
    <property type="protein sequence ID" value="MFN2975421.1"/>
    <property type="molecule type" value="Genomic_DNA"/>
</dbReference>